<dbReference type="InterPro" id="IPR000571">
    <property type="entry name" value="Znf_CCCH"/>
</dbReference>
<proteinExistence type="predicted"/>
<evidence type="ECO:0000256" key="2">
    <source>
        <dbReference type="SAM" id="MobiDB-lite"/>
    </source>
</evidence>
<dbReference type="SMART" id="SM00356">
    <property type="entry name" value="ZnF_C3H1"/>
    <property type="match status" value="1"/>
</dbReference>
<keyword evidence="1" id="KW-0863">Zinc-finger</keyword>
<dbReference type="Gene3D" id="3.30.1370.210">
    <property type="match status" value="1"/>
</dbReference>
<protein>
    <recommendedName>
        <fullName evidence="3">C3H1-type domain-containing protein</fullName>
    </recommendedName>
</protein>
<feature type="non-terminal residue" evidence="4">
    <location>
        <position position="1"/>
    </location>
</feature>
<feature type="zinc finger region" description="C3H1-type" evidence="1">
    <location>
        <begin position="75"/>
        <end position="101"/>
    </location>
</feature>
<organism evidence="4">
    <name type="scientific">Anthurium amnicola</name>
    <dbReference type="NCBI Taxonomy" id="1678845"/>
    <lineage>
        <taxon>Eukaryota</taxon>
        <taxon>Viridiplantae</taxon>
        <taxon>Streptophyta</taxon>
        <taxon>Embryophyta</taxon>
        <taxon>Tracheophyta</taxon>
        <taxon>Spermatophyta</taxon>
        <taxon>Magnoliopsida</taxon>
        <taxon>Liliopsida</taxon>
        <taxon>Araceae</taxon>
        <taxon>Pothoideae</taxon>
        <taxon>Potheae</taxon>
        <taxon>Anthurium</taxon>
    </lineage>
</organism>
<feature type="compositionally biased region" description="Basic and acidic residues" evidence="2">
    <location>
        <begin position="199"/>
        <end position="215"/>
    </location>
</feature>
<reference evidence="4" key="1">
    <citation type="submission" date="2015-07" db="EMBL/GenBank/DDBJ databases">
        <title>Transcriptome Assembly of Anthurium amnicola.</title>
        <authorList>
            <person name="Suzuki J."/>
        </authorList>
    </citation>
    <scope>NUCLEOTIDE SEQUENCE</scope>
</reference>
<gene>
    <name evidence="4" type="ORF">g.52164</name>
</gene>
<evidence type="ECO:0000259" key="3">
    <source>
        <dbReference type="PROSITE" id="PS50103"/>
    </source>
</evidence>
<dbReference type="PROSITE" id="PS50103">
    <property type="entry name" value="ZF_C3H1"/>
    <property type="match status" value="1"/>
</dbReference>
<accession>A0A1D1Y3W1</accession>
<keyword evidence="1" id="KW-0862">Zinc</keyword>
<feature type="compositionally biased region" description="Acidic residues" evidence="2">
    <location>
        <begin position="216"/>
        <end position="226"/>
    </location>
</feature>
<dbReference type="EMBL" id="GDJX01018668">
    <property type="protein sequence ID" value="JAT49268.1"/>
    <property type="molecule type" value="Transcribed_RNA"/>
</dbReference>
<feature type="compositionally biased region" description="Polar residues" evidence="2">
    <location>
        <begin position="144"/>
        <end position="155"/>
    </location>
</feature>
<evidence type="ECO:0000313" key="4">
    <source>
        <dbReference type="EMBL" id="JAT49268.1"/>
    </source>
</evidence>
<sequence length="226" mass="24502">GLGAVIKGSVSRTRCPCSSSCSLPRLLALRRRVAAPPPCGALARRRTMGTLGVVDRFRLHRPPHSSRVAPEPCSGGRKPVCRFWLQGRCSRHPCPFLHSRNDTPSHQRPPPQQQQQPRSRVWVRDPSPSLLVSAGSTPVDDECGNTTIPDGSQCSPSPTPPPPFKPDEGQEDEGTETSPITIAEDCPPPPPPTSTAPSSREDDHEGPHSSPSHEDEGTEEDEEEEE</sequence>
<name>A0A1D1Y3W1_9ARAE</name>
<keyword evidence="1" id="KW-0479">Metal-binding</keyword>
<dbReference type="GO" id="GO:0008270">
    <property type="term" value="F:zinc ion binding"/>
    <property type="evidence" value="ECO:0007669"/>
    <property type="project" value="UniProtKB-KW"/>
</dbReference>
<feature type="region of interest" description="Disordered" evidence="2">
    <location>
        <begin position="100"/>
        <end position="226"/>
    </location>
</feature>
<dbReference type="AlphaFoldDB" id="A0A1D1Y3W1"/>
<feature type="non-terminal residue" evidence="4">
    <location>
        <position position="226"/>
    </location>
</feature>
<evidence type="ECO:0000256" key="1">
    <source>
        <dbReference type="PROSITE-ProRule" id="PRU00723"/>
    </source>
</evidence>
<feature type="domain" description="C3H1-type" evidence="3">
    <location>
        <begin position="75"/>
        <end position="101"/>
    </location>
</feature>